<dbReference type="InterPro" id="IPR036872">
    <property type="entry name" value="CH_dom_sf"/>
</dbReference>
<dbReference type="Pfam" id="PF00307">
    <property type="entry name" value="CH"/>
    <property type="match status" value="1"/>
</dbReference>
<evidence type="ECO:0000313" key="3">
    <source>
        <dbReference type="EMBL" id="KAF0046276.1"/>
    </source>
</evidence>
<sequence length="246" mass="27790">MEREPDRQREETGKPPVEDLFSDLCDGRRLLELLEGLAGRELVKDVMKDVMAGLQQTNSEKILLSWVRQNTRQYPQVGSFTDARLDHGRGFAADPESENSKCRRPELFDWSAVEKKTSAIDRLEHAFSTAEQHLRTDRLLDPEDVAVPHPDKKSVIMYVTSLFQVLPQSVSMEAIKEVETLPRGAAAAVAANARKTTDEHYQIQTQQRFSQQGSPKSCRSSLSVDSGIETEPLNKCEKEKSEIHQL</sequence>
<gene>
    <name evidence="3" type="ORF">F2P81_002805</name>
</gene>
<proteinExistence type="predicted"/>
<name>A0A6A4TFE4_SCOMX</name>
<reference evidence="3 4" key="1">
    <citation type="submission" date="2019-06" db="EMBL/GenBank/DDBJ databases">
        <title>Draft genomes of female and male turbot (Scophthalmus maximus).</title>
        <authorList>
            <person name="Xu H."/>
            <person name="Xu X.-W."/>
            <person name="Shao C."/>
            <person name="Chen S."/>
        </authorList>
    </citation>
    <scope>NUCLEOTIDE SEQUENCE [LARGE SCALE GENOMIC DNA]</scope>
    <source>
        <strain evidence="3">Ysfricsl-2016a</strain>
        <tissue evidence="3">Blood</tissue>
    </source>
</reference>
<dbReference type="PROSITE" id="PS50021">
    <property type="entry name" value="CH"/>
    <property type="match status" value="1"/>
</dbReference>
<organism evidence="3 4">
    <name type="scientific">Scophthalmus maximus</name>
    <name type="common">Turbot</name>
    <name type="synonym">Psetta maxima</name>
    <dbReference type="NCBI Taxonomy" id="52904"/>
    <lineage>
        <taxon>Eukaryota</taxon>
        <taxon>Metazoa</taxon>
        <taxon>Chordata</taxon>
        <taxon>Craniata</taxon>
        <taxon>Vertebrata</taxon>
        <taxon>Euteleostomi</taxon>
        <taxon>Actinopterygii</taxon>
        <taxon>Neopterygii</taxon>
        <taxon>Teleostei</taxon>
        <taxon>Neoteleostei</taxon>
        <taxon>Acanthomorphata</taxon>
        <taxon>Carangaria</taxon>
        <taxon>Pleuronectiformes</taxon>
        <taxon>Pleuronectoidei</taxon>
        <taxon>Scophthalmidae</taxon>
        <taxon>Scophthalmus</taxon>
    </lineage>
</organism>
<accession>A0A6A4TFE4</accession>
<dbReference type="AlphaFoldDB" id="A0A6A4TFE4"/>
<protein>
    <recommendedName>
        <fullName evidence="2">Calponin-homology (CH) domain-containing protein</fullName>
    </recommendedName>
</protein>
<feature type="domain" description="Calponin-homology (CH)" evidence="2">
    <location>
        <begin position="57"/>
        <end position="167"/>
    </location>
</feature>
<comment type="caution">
    <text evidence="3">The sequence shown here is derived from an EMBL/GenBank/DDBJ whole genome shotgun (WGS) entry which is preliminary data.</text>
</comment>
<dbReference type="Proteomes" id="UP000438429">
    <property type="component" value="Unassembled WGS sequence"/>
</dbReference>
<evidence type="ECO:0000259" key="2">
    <source>
        <dbReference type="PROSITE" id="PS50021"/>
    </source>
</evidence>
<dbReference type="EMBL" id="VEVO01000002">
    <property type="protein sequence ID" value="KAF0046276.1"/>
    <property type="molecule type" value="Genomic_DNA"/>
</dbReference>
<dbReference type="SUPFAM" id="SSF47576">
    <property type="entry name" value="Calponin-homology domain, CH-domain"/>
    <property type="match status" value="1"/>
</dbReference>
<evidence type="ECO:0000256" key="1">
    <source>
        <dbReference type="SAM" id="MobiDB-lite"/>
    </source>
</evidence>
<feature type="region of interest" description="Disordered" evidence="1">
    <location>
        <begin position="206"/>
        <end position="246"/>
    </location>
</feature>
<feature type="compositionally biased region" description="Polar residues" evidence="1">
    <location>
        <begin position="206"/>
        <end position="224"/>
    </location>
</feature>
<evidence type="ECO:0000313" key="4">
    <source>
        <dbReference type="Proteomes" id="UP000438429"/>
    </source>
</evidence>
<dbReference type="PANTHER" id="PTHR11915">
    <property type="entry name" value="SPECTRIN/FILAMIN RELATED CYTOSKELETAL PROTEIN"/>
    <property type="match status" value="1"/>
</dbReference>
<feature type="compositionally biased region" description="Basic and acidic residues" evidence="1">
    <location>
        <begin position="232"/>
        <end position="246"/>
    </location>
</feature>
<dbReference type="InterPro" id="IPR001715">
    <property type="entry name" value="CH_dom"/>
</dbReference>
<dbReference type="Gene3D" id="1.10.418.10">
    <property type="entry name" value="Calponin-like domain"/>
    <property type="match status" value="1"/>
</dbReference>
<dbReference type="SMART" id="SM00033">
    <property type="entry name" value="CH"/>
    <property type="match status" value="1"/>
</dbReference>